<feature type="binding site" evidence="9">
    <location>
        <begin position="51"/>
        <end position="53"/>
    </location>
    <ligand>
        <name>L-glutamine</name>
        <dbReference type="ChEBI" id="CHEBI:58359"/>
    </ligand>
</feature>
<evidence type="ECO:0000256" key="7">
    <source>
        <dbReference type="ARBA" id="ARBA00049534"/>
    </source>
</evidence>
<dbReference type="GO" id="GO:0016829">
    <property type="term" value="F:lyase activity"/>
    <property type="evidence" value="ECO:0007669"/>
    <property type="project" value="UniProtKB-KW"/>
</dbReference>
<feature type="binding site" evidence="9">
    <location>
        <position position="111"/>
    </location>
    <ligand>
        <name>L-glutamine</name>
        <dbReference type="ChEBI" id="CHEBI:58359"/>
    </ligand>
</feature>
<sequence>MSAIQIKVGILGLQGNFLEHMNALSKFNVDSIKIIRKEDLQLIDALIIPGGESTTISTIALSMDLMDSIRAFISSKKPVWGTCAGLIMLSEFIDGNSEIKTFGGLSVIVQRNYFGSQLNSAIRTVNIHDKDLGKDQIKAIFIRAPVIKSILNSPLTSIKILGTLESGEIVAVRQGNILATCFHPELSDDDTVFHEYFFNMIKESK</sequence>
<evidence type="ECO:0000256" key="3">
    <source>
        <dbReference type="ARBA" id="ARBA00022801"/>
    </source>
</evidence>
<dbReference type="FunFam" id="3.40.50.880:FF:000010">
    <property type="entry name" value="uncharacterized protein LOC100176842 isoform X2"/>
    <property type="match status" value="1"/>
</dbReference>
<dbReference type="OMA" id="RWHQYFV"/>
<feature type="binding site" evidence="9">
    <location>
        <begin position="142"/>
        <end position="143"/>
    </location>
    <ligand>
        <name>L-glutamine</name>
        <dbReference type="ChEBI" id="CHEBI:58359"/>
    </ligand>
</feature>
<gene>
    <name evidence="10" type="ORF">O9G_002764</name>
</gene>
<dbReference type="AlphaFoldDB" id="A0A075AWJ9"/>
<dbReference type="PANTHER" id="PTHR31559">
    <property type="entry name" value="PYRIDOXAL 5'-PHOSPHATE SYNTHASE SUBUNIT SNO"/>
    <property type="match status" value="1"/>
</dbReference>
<evidence type="ECO:0000256" key="5">
    <source>
        <dbReference type="ARBA" id="ARBA00022962"/>
    </source>
</evidence>
<keyword evidence="6" id="KW-0456">Lyase</keyword>
<dbReference type="STRING" id="988480.A0A075AWJ9"/>
<comment type="similarity">
    <text evidence="1">Belongs to the glutaminase PdxT/SNO family.</text>
</comment>
<dbReference type="CDD" id="cd01749">
    <property type="entry name" value="GATase1_PB"/>
    <property type="match status" value="1"/>
</dbReference>
<name>A0A075AWJ9_ROZAC</name>
<evidence type="ECO:0000313" key="10">
    <source>
        <dbReference type="EMBL" id="EPZ34700.1"/>
    </source>
</evidence>
<accession>A0A075AWJ9</accession>
<dbReference type="PROSITE" id="PS01236">
    <property type="entry name" value="PDXT_SNO_1"/>
    <property type="match status" value="1"/>
</dbReference>
<dbReference type="GO" id="GO:1903600">
    <property type="term" value="C:glutaminase complex"/>
    <property type="evidence" value="ECO:0007669"/>
    <property type="project" value="TreeGrafter"/>
</dbReference>
<dbReference type="HOGENOM" id="CLU_069674_2_0_1"/>
<dbReference type="Pfam" id="PF01174">
    <property type="entry name" value="SNO"/>
    <property type="match status" value="1"/>
</dbReference>
<dbReference type="InterPro" id="IPR002161">
    <property type="entry name" value="PdxT/SNO"/>
</dbReference>
<evidence type="ECO:0000256" key="8">
    <source>
        <dbReference type="PIRSR" id="PIRSR005639-1"/>
    </source>
</evidence>
<evidence type="ECO:0000256" key="1">
    <source>
        <dbReference type="ARBA" id="ARBA00008345"/>
    </source>
</evidence>
<dbReference type="GO" id="GO:0004359">
    <property type="term" value="F:glutaminase activity"/>
    <property type="evidence" value="ECO:0007669"/>
    <property type="project" value="UniProtKB-EC"/>
</dbReference>
<dbReference type="SUPFAM" id="SSF52317">
    <property type="entry name" value="Class I glutamine amidotransferase-like"/>
    <property type="match status" value="1"/>
</dbReference>
<dbReference type="EMBL" id="KE560926">
    <property type="protein sequence ID" value="EPZ34700.1"/>
    <property type="molecule type" value="Genomic_DNA"/>
</dbReference>
<dbReference type="NCBIfam" id="TIGR03800">
    <property type="entry name" value="PLP_synth_Pdx2"/>
    <property type="match status" value="1"/>
</dbReference>
<dbReference type="GO" id="GO:0016740">
    <property type="term" value="F:transferase activity"/>
    <property type="evidence" value="ECO:0007669"/>
    <property type="project" value="UniProtKB-KW"/>
</dbReference>
<dbReference type="PROSITE" id="PS51273">
    <property type="entry name" value="GATASE_TYPE_1"/>
    <property type="match status" value="1"/>
</dbReference>
<keyword evidence="4" id="KW-0663">Pyridoxal phosphate</keyword>
<dbReference type="HAMAP" id="MF_01615">
    <property type="entry name" value="PdxT"/>
    <property type="match status" value="1"/>
</dbReference>
<reference evidence="10 11" key="1">
    <citation type="journal article" date="2013" name="Curr. Biol.">
        <title>Shared signatures of parasitism and phylogenomics unite Cryptomycota and microsporidia.</title>
        <authorList>
            <person name="James T.Y."/>
            <person name="Pelin A."/>
            <person name="Bonen L."/>
            <person name="Ahrendt S."/>
            <person name="Sain D."/>
            <person name="Corradi N."/>
            <person name="Stajich J.E."/>
        </authorList>
    </citation>
    <scope>NUCLEOTIDE SEQUENCE [LARGE SCALE GENOMIC DNA]</scope>
    <source>
        <strain evidence="10 11">CSF55</strain>
    </source>
</reference>
<feature type="active site" description="Nucleophile" evidence="8">
    <location>
        <position position="83"/>
    </location>
</feature>
<keyword evidence="11" id="KW-1185">Reference proteome</keyword>
<feature type="active site" description="Charge relay system" evidence="8">
    <location>
        <position position="185"/>
    </location>
</feature>
<feature type="active site" description="Charge relay system" evidence="8">
    <location>
        <position position="183"/>
    </location>
</feature>
<dbReference type="OrthoDB" id="2039at2759"/>
<dbReference type="PROSITE" id="PS51130">
    <property type="entry name" value="PDXT_SNO_2"/>
    <property type="match status" value="1"/>
</dbReference>
<dbReference type="Gene3D" id="3.40.50.880">
    <property type="match status" value="1"/>
</dbReference>
<evidence type="ECO:0000256" key="9">
    <source>
        <dbReference type="PIRSR" id="PIRSR005639-2"/>
    </source>
</evidence>
<organism evidence="10 11">
    <name type="scientific">Rozella allomycis (strain CSF55)</name>
    <dbReference type="NCBI Taxonomy" id="988480"/>
    <lineage>
        <taxon>Eukaryota</taxon>
        <taxon>Fungi</taxon>
        <taxon>Fungi incertae sedis</taxon>
        <taxon>Cryptomycota</taxon>
        <taxon>Cryptomycota incertae sedis</taxon>
        <taxon>Rozella</taxon>
    </lineage>
</organism>
<evidence type="ECO:0000256" key="6">
    <source>
        <dbReference type="ARBA" id="ARBA00023239"/>
    </source>
</evidence>
<dbReference type="Proteomes" id="UP000030755">
    <property type="component" value="Unassembled WGS sequence"/>
</dbReference>
<protein>
    <recommendedName>
        <fullName evidence="2">glutaminase</fullName>
        <ecNumber evidence="2">3.5.1.2</ecNumber>
    </recommendedName>
</protein>
<dbReference type="EC" id="3.5.1.2" evidence="2"/>
<keyword evidence="5" id="KW-0315">Glutamine amidotransferase</keyword>
<evidence type="ECO:0000256" key="4">
    <source>
        <dbReference type="ARBA" id="ARBA00022898"/>
    </source>
</evidence>
<dbReference type="PIRSF" id="PIRSF005639">
    <property type="entry name" value="Glut_amidoT_SNO"/>
    <property type="match status" value="1"/>
</dbReference>
<keyword evidence="3" id="KW-0378">Hydrolase</keyword>
<proteinExistence type="inferred from homology"/>
<dbReference type="GO" id="GO:0042823">
    <property type="term" value="P:pyridoxal phosphate biosynthetic process"/>
    <property type="evidence" value="ECO:0007669"/>
    <property type="project" value="InterPro"/>
</dbReference>
<comment type="catalytic activity">
    <reaction evidence="7">
        <text>L-glutamine + H2O = L-glutamate + NH4(+)</text>
        <dbReference type="Rhea" id="RHEA:15889"/>
        <dbReference type="ChEBI" id="CHEBI:15377"/>
        <dbReference type="ChEBI" id="CHEBI:28938"/>
        <dbReference type="ChEBI" id="CHEBI:29985"/>
        <dbReference type="ChEBI" id="CHEBI:58359"/>
        <dbReference type="EC" id="3.5.1.2"/>
    </reaction>
</comment>
<evidence type="ECO:0000313" key="11">
    <source>
        <dbReference type="Proteomes" id="UP000030755"/>
    </source>
</evidence>
<dbReference type="InterPro" id="IPR021196">
    <property type="entry name" value="PdxT/SNO_CS"/>
</dbReference>
<evidence type="ECO:0000256" key="2">
    <source>
        <dbReference type="ARBA" id="ARBA00012918"/>
    </source>
</evidence>
<dbReference type="PANTHER" id="PTHR31559:SF0">
    <property type="entry name" value="PYRIDOXAL 5'-PHOSPHATE SYNTHASE SUBUNIT SNO1-RELATED"/>
    <property type="match status" value="1"/>
</dbReference>
<dbReference type="GO" id="GO:0005829">
    <property type="term" value="C:cytosol"/>
    <property type="evidence" value="ECO:0007669"/>
    <property type="project" value="TreeGrafter"/>
</dbReference>
<dbReference type="InterPro" id="IPR029062">
    <property type="entry name" value="Class_I_gatase-like"/>
</dbReference>
<dbReference type="GO" id="GO:0008614">
    <property type="term" value="P:pyridoxine metabolic process"/>
    <property type="evidence" value="ECO:0007669"/>
    <property type="project" value="TreeGrafter"/>
</dbReference>
<keyword evidence="10" id="KW-0808">Transferase</keyword>